<reference evidence="3" key="2">
    <citation type="submission" date="2023-06" db="EMBL/GenBank/DDBJ databases">
        <authorList>
            <consortium name="Lawrence Berkeley National Laboratory"/>
            <person name="Mondo S.J."/>
            <person name="Hensen N."/>
            <person name="Bonometti L."/>
            <person name="Westerberg I."/>
            <person name="Brannstrom I.O."/>
            <person name="Guillou S."/>
            <person name="Cros-Aarteil S."/>
            <person name="Calhoun S."/>
            <person name="Haridas S."/>
            <person name="Kuo A."/>
            <person name="Pangilinan J."/>
            <person name="Riley R."/>
            <person name="Labutti K."/>
            <person name="Andreopoulos B."/>
            <person name="Lipzen A."/>
            <person name="Chen C."/>
            <person name="Yanf M."/>
            <person name="Daum C."/>
            <person name="Ng V."/>
            <person name="Clum A."/>
            <person name="Steindorff A."/>
            <person name="Ohm R."/>
            <person name="Martin F."/>
            <person name="Silar P."/>
            <person name="Natvig D."/>
            <person name="Lalanne C."/>
            <person name="Gautier V."/>
            <person name="Ament-Velasquez S.L."/>
            <person name="Kruys A."/>
            <person name="Hutchinson M.I."/>
            <person name="Powell A.J."/>
            <person name="Barry K."/>
            <person name="Miller A.N."/>
            <person name="Grigoriev I.V."/>
            <person name="Debuchy R."/>
            <person name="Gladieux P."/>
            <person name="Thoren M.H."/>
            <person name="Johannesson H."/>
        </authorList>
    </citation>
    <scope>NUCLEOTIDE SEQUENCE</scope>
    <source>
        <strain evidence="3">CBS 333.67</strain>
    </source>
</reference>
<proteinExistence type="predicted"/>
<evidence type="ECO:0000259" key="2">
    <source>
        <dbReference type="PROSITE" id="PS50911"/>
    </source>
</evidence>
<dbReference type="SUPFAM" id="SSF54001">
    <property type="entry name" value="Cysteine proteinases"/>
    <property type="match status" value="1"/>
</dbReference>
<dbReference type="InterPro" id="IPR007921">
    <property type="entry name" value="CHAP_dom"/>
</dbReference>
<accession>A0AAJ0M0P3</accession>
<dbReference type="Gene3D" id="3.90.1720.10">
    <property type="entry name" value="endopeptidase domain like (from Nostoc punctiforme)"/>
    <property type="match status" value="1"/>
</dbReference>
<comment type="caution">
    <text evidence="3">The sequence shown here is derived from an EMBL/GenBank/DDBJ whole genome shotgun (WGS) entry which is preliminary data.</text>
</comment>
<name>A0AAJ0M0P3_9PEZI</name>
<evidence type="ECO:0000256" key="1">
    <source>
        <dbReference type="SAM" id="SignalP"/>
    </source>
</evidence>
<evidence type="ECO:0000313" key="4">
    <source>
        <dbReference type="Proteomes" id="UP001273166"/>
    </source>
</evidence>
<dbReference type="InterPro" id="IPR038765">
    <property type="entry name" value="Papain-like_cys_pep_sf"/>
</dbReference>
<dbReference type="RefSeq" id="XP_062720461.1">
    <property type="nucleotide sequence ID" value="XM_062867481.1"/>
</dbReference>
<feature type="signal peptide" evidence="1">
    <location>
        <begin position="1"/>
        <end position="20"/>
    </location>
</feature>
<protein>
    <recommendedName>
        <fullName evidence="2">Peptidase C51 domain-containing protein</fullName>
    </recommendedName>
</protein>
<organism evidence="3 4">
    <name type="scientific">Chaetomium strumarium</name>
    <dbReference type="NCBI Taxonomy" id="1170767"/>
    <lineage>
        <taxon>Eukaryota</taxon>
        <taxon>Fungi</taxon>
        <taxon>Dikarya</taxon>
        <taxon>Ascomycota</taxon>
        <taxon>Pezizomycotina</taxon>
        <taxon>Sordariomycetes</taxon>
        <taxon>Sordariomycetidae</taxon>
        <taxon>Sordariales</taxon>
        <taxon>Chaetomiaceae</taxon>
        <taxon>Chaetomium</taxon>
    </lineage>
</organism>
<dbReference type="Pfam" id="PF05257">
    <property type="entry name" value="CHAP"/>
    <property type="match status" value="1"/>
</dbReference>
<gene>
    <name evidence="3" type="ORF">B0T15DRAFT_503906</name>
</gene>
<dbReference type="Gene3D" id="2.30.30.40">
    <property type="entry name" value="SH3 Domains"/>
    <property type="match status" value="1"/>
</dbReference>
<dbReference type="EMBL" id="JAUDZG010000005">
    <property type="protein sequence ID" value="KAK3304681.1"/>
    <property type="molecule type" value="Genomic_DNA"/>
</dbReference>
<keyword evidence="4" id="KW-1185">Reference proteome</keyword>
<feature type="chain" id="PRO_5042529978" description="Peptidase C51 domain-containing protein" evidence="1">
    <location>
        <begin position="21"/>
        <end position="241"/>
    </location>
</feature>
<dbReference type="PROSITE" id="PS50911">
    <property type="entry name" value="CHAP"/>
    <property type="match status" value="1"/>
</dbReference>
<dbReference type="AlphaFoldDB" id="A0AAJ0M0P3"/>
<sequence length="241" mass="25992">MRLAVFAAFFQAVAFSVTNAYPISGNGVNCRSGPGTSYAVKKTYPKGHDIKISCQTEGTSVNGNSIWDKTQDGCYVADYYVKTGTNGYVTDKCGSSGGGGGGGGSGSIPGPVKDDYPYKGSCGPVDKWKYFKCQCTSFVAWRINSRLGINFHNMYKGVNWGDAESWDDAARRTGVKVNKTPKPGCIAQYNGGKAGHVAWVASVGTDTVTVEEYNWNTVRGYGKRTVKKTAFDNYIHLDSRV</sequence>
<dbReference type="Proteomes" id="UP001273166">
    <property type="component" value="Unassembled WGS sequence"/>
</dbReference>
<feature type="domain" description="Peptidase C51" evidence="2">
    <location>
        <begin position="110"/>
        <end position="236"/>
    </location>
</feature>
<reference evidence="3" key="1">
    <citation type="journal article" date="2023" name="Mol. Phylogenet. Evol.">
        <title>Genome-scale phylogeny and comparative genomics of the fungal order Sordariales.</title>
        <authorList>
            <person name="Hensen N."/>
            <person name="Bonometti L."/>
            <person name="Westerberg I."/>
            <person name="Brannstrom I.O."/>
            <person name="Guillou S."/>
            <person name="Cros-Aarteil S."/>
            <person name="Calhoun S."/>
            <person name="Haridas S."/>
            <person name="Kuo A."/>
            <person name="Mondo S."/>
            <person name="Pangilinan J."/>
            <person name="Riley R."/>
            <person name="LaButti K."/>
            <person name="Andreopoulos B."/>
            <person name="Lipzen A."/>
            <person name="Chen C."/>
            <person name="Yan M."/>
            <person name="Daum C."/>
            <person name="Ng V."/>
            <person name="Clum A."/>
            <person name="Steindorff A."/>
            <person name="Ohm R.A."/>
            <person name="Martin F."/>
            <person name="Silar P."/>
            <person name="Natvig D.O."/>
            <person name="Lalanne C."/>
            <person name="Gautier V."/>
            <person name="Ament-Velasquez S.L."/>
            <person name="Kruys A."/>
            <person name="Hutchinson M.I."/>
            <person name="Powell A.J."/>
            <person name="Barry K."/>
            <person name="Miller A.N."/>
            <person name="Grigoriev I.V."/>
            <person name="Debuchy R."/>
            <person name="Gladieux P."/>
            <person name="Hiltunen Thoren M."/>
            <person name="Johannesson H."/>
        </authorList>
    </citation>
    <scope>NUCLEOTIDE SEQUENCE</scope>
    <source>
        <strain evidence="3">CBS 333.67</strain>
    </source>
</reference>
<keyword evidence="1" id="KW-0732">Signal</keyword>
<evidence type="ECO:0000313" key="3">
    <source>
        <dbReference type="EMBL" id="KAK3304681.1"/>
    </source>
</evidence>
<dbReference type="GeneID" id="87886310"/>